<evidence type="ECO:0000313" key="1">
    <source>
        <dbReference type="EMBL" id="CAE7187511.1"/>
    </source>
</evidence>
<dbReference type="Pfam" id="PF07247">
    <property type="entry name" value="AATase"/>
    <property type="match status" value="1"/>
</dbReference>
<dbReference type="Gene3D" id="3.30.559.10">
    <property type="entry name" value="Chloramphenicol acetyltransferase-like domain"/>
    <property type="match status" value="1"/>
</dbReference>
<dbReference type="AlphaFoldDB" id="A0A6S6W6H6"/>
<protein>
    <submittedName>
        <fullName evidence="1">AATase domain containing protein</fullName>
    </submittedName>
</protein>
<dbReference type="InterPro" id="IPR052058">
    <property type="entry name" value="Alcohol_O-acetyltransferase"/>
</dbReference>
<sequence>MPDPTIFEKLRPCGRLETHSTARHHLGLYKTVGLTAEYKVPSSTQLSLESHVYGALRHVISHHSNLSAIALSEDQSYPNAYFARLPAINLRTCVEFLQRKSPFPEDGESDQELDKILVQQHSRDFKQDLGSKPFWRVLVVTSPGDVTRFTATWVWHHALADGISGFIFHDSFLAGLNSLKEEDSTDPIVKSPSTPLLPPLEELHPMPISWPFFLHAILASILPSIFAKRPVKLWTGRPIPLDVTIESKTRLRTLVFSKPTTTKLAQVSRREKTSVTATLQCLLTASLFSLLPAAEYQRLIIEGPMSVRRFLNVKDDQMTDAFAQYQFLHERTANDAQARPILQYFSWDTARAVKSVIAAEAAKGGNDNFIALLRYVSSMHQFLLGKMGKPRTPSAEVSNVGVWQGAKSQATQSETKWRIGRMVFSQSHNIVANPFAMNVVTGGDGNAVASFCWSEAAVDEDFMNKVIDGVREGVEELAVGEPELRIHEHLNFAV</sequence>
<dbReference type="PANTHER" id="PTHR28037">
    <property type="entry name" value="ALCOHOL O-ACETYLTRANSFERASE 1-RELATED"/>
    <property type="match status" value="1"/>
</dbReference>
<accession>A0A6S6W6H6</accession>
<organism evidence="1 2">
    <name type="scientific">Pyrenophora teres f. teres</name>
    <dbReference type="NCBI Taxonomy" id="97479"/>
    <lineage>
        <taxon>Eukaryota</taxon>
        <taxon>Fungi</taxon>
        <taxon>Dikarya</taxon>
        <taxon>Ascomycota</taxon>
        <taxon>Pezizomycotina</taxon>
        <taxon>Dothideomycetes</taxon>
        <taxon>Pleosporomycetidae</taxon>
        <taxon>Pleosporales</taxon>
        <taxon>Pleosporineae</taxon>
        <taxon>Pleosporaceae</taxon>
        <taxon>Pyrenophora</taxon>
    </lineage>
</organism>
<gene>
    <name evidence="1" type="ORF">PTTW11_07158</name>
</gene>
<dbReference type="PANTHER" id="PTHR28037:SF1">
    <property type="entry name" value="ALCOHOL O-ACETYLTRANSFERASE 1-RELATED"/>
    <property type="match status" value="1"/>
</dbReference>
<dbReference type="GO" id="GO:0008080">
    <property type="term" value="F:N-acetyltransferase activity"/>
    <property type="evidence" value="ECO:0007669"/>
    <property type="project" value="TreeGrafter"/>
</dbReference>
<dbReference type="SUPFAM" id="SSF52777">
    <property type="entry name" value="CoA-dependent acyltransferases"/>
    <property type="match status" value="1"/>
</dbReference>
<dbReference type="EMBL" id="HG992982">
    <property type="protein sequence ID" value="CAE7187511.1"/>
    <property type="molecule type" value="Genomic_DNA"/>
</dbReference>
<evidence type="ECO:0000313" key="2">
    <source>
        <dbReference type="Proteomes" id="UP000472372"/>
    </source>
</evidence>
<dbReference type="Proteomes" id="UP000472372">
    <property type="component" value="Chromosome 6"/>
</dbReference>
<dbReference type="InterPro" id="IPR010828">
    <property type="entry name" value="Atf2/Sli1-like"/>
</dbReference>
<proteinExistence type="predicted"/>
<dbReference type="InterPro" id="IPR023213">
    <property type="entry name" value="CAT-like_dom_sf"/>
</dbReference>
<name>A0A6S6W6H6_9PLEO</name>
<reference evidence="1" key="1">
    <citation type="submission" date="2021-02" db="EMBL/GenBank/DDBJ databases">
        <authorList>
            <person name="Syme A R."/>
            <person name="Syme A R."/>
            <person name="Moolhuijzen P."/>
        </authorList>
    </citation>
    <scope>NUCLEOTIDE SEQUENCE</scope>
    <source>
        <strain evidence="1">W1-1</strain>
    </source>
</reference>